<dbReference type="EMBL" id="JH767153">
    <property type="protein sequence ID" value="EQC34980.1"/>
    <property type="molecule type" value="Genomic_DNA"/>
</dbReference>
<dbReference type="VEuPathDB" id="FungiDB:SDRG_07776"/>
<proteinExistence type="predicted"/>
<organism evidence="1 2">
    <name type="scientific">Saprolegnia diclina (strain VS20)</name>
    <dbReference type="NCBI Taxonomy" id="1156394"/>
    <lineage>
        <taxon>Eukaryota</taxon>
        <taxon>Sar</taxon>
        <taxon>Stramenopiles</taxon>
        <taxon>Oomycota</taxon>
        <taxon>Saprolegniomycetes</taxon>
        <taxon>Saprolegniales</taxon>
        <taxon>Saprolegniaceae</taxon>
        <taxon>Saprolegnia</taxon>
    </lineage>
</organism>
<dbReference type="AlphaFoldDB" id="T0QMG3"/>
<dbReference type="RefSeq" id="XP_008611852.1">
    <property type="nucleotide sequence ID" value="XM_008613630.1"/>
</dbReference>
<dbReference type="InParanoid" id="T0QMG3"/>
<dbReference type="GeneID" id="19948503"/>
<protein>
    <submittedName>
        <fullName evidence="1">Uncharacterized protein</fullName>
    </submittedName>
</protein>
<dbReference type="OMA" id="SFNEVVH"/>
<sequence length="73" mass="8082">MAFPSLSLASFKSTPSFNEVVHNVDKLRRALSTPIEDARVSALDKVSILSNYYTSPAPLCPQTPPAYQTRHTF</sequence>
<accession>T0QMG3</accession>
<keyword evidence="2" id="KW-1185">Reference proteome</keyword>
<reference evidence="1 2" key="1">
    <citation type="submission" date="2012-04" db="EMBL/GenBank/DDBJ databases">
        <title>The Genome Sequence of Saprolegnia declina VS20.</title>
        <authorList>
            <consortium name="The Broad Institute Genome Sequencing Platform"/>
            <person name="Russ C."/>
            <person name="Nusbaum C."/>
            <person name="Tyler B."/>
            <person name="van West P."/>
            <person name="Dieguez-Uribeondo J."/>
            <person name="de Bruijn I."/>
            <person name="Tripathy S."/>
            <person name="Jiang R."/>
            <person name="Young S.K."/>
            <person name="Zeng Q."/>
            <person name="Gargeya S."/>
            <person name="Fitzgerald M."/>
            <person name="Haas B."/>
            <person name="Abouelleil A."/>
            <person name="Alvarado L."/>
            <person name="Arachchi H.M."/>
            <person name="Berlin A."/>
            <person name="Chapman S.B."/>
            <person name="Goldberg J."/>
            <person name="Griggs A."/>
            <person name="Gujja S."/>
            <person name="Hansen M."/>
            <person name="Howarth C."/>
            <person name="Imamovic A."/>
            <person name="Larimer J."/>
            <person name="McCowen C."/>
            <person name="Montmayeur A."/>
            <person name="Murphy C."/>
            <person name="Neiman D."/>
            <person name="Pearson M."/>
            <person name="Priest M."/>
            <person name="Roberts A."/>
            <person name="Saif S."/>
            <person name="Shea T."/>
            <person name="Sisk P."/>
            <person name="Sykes S."/>
            <person name="Wortman J."/>
            <person name="Nusbaum C."/>
            <person name="Birren B."/>
        </authorList>
    </citation>
    <scope>NUCLEOTIDE SEQUENCE [LARGE SCALE GENOMIC DNA]</scope>
    <source>
        <strain evidence="1 2">VS20</strain>
    </source>
</reference>
<evidence type="ECO:0000313" key="2">
    <source>
        <dbReference type="Proteomes" id="UP000030762"/>
    </source>
</evidence>
<evidence type="ECO:0000313" key="1">
    <source>
        <dbReference type="EMBL" id="EQC34980.1"/>
    </source>
</evidence>
<dbReference type="OrthoDB" id="10308510at2759"/>
<gene>
    <name evidence="1" type="ORF">SDRG_07776</name>
</gene>
<dbReference type="Proteomes" id="UP000030762">
    <property type="component" value="Unassembled WGS sequence"/>
</dbReference>
<name>T0QMG3_SAPDV</name>